<dbReference type="HOGENOM" id="CLU_3294409_0_0_10"/>
<accession>D1QUH8</accession>
<dbReference type="AlphaFoldDB" id="D1QUH8"/>
<proteinExistence type="predicted"/>
<gene>
    <name evidence="2" type="ORF">HMPREF0971_02661</name>
</gene>
<sequence>MAFGLSCIIFAKDRQQRTTHPERQTTAPATTKLSLRERNF</sequence>
<feature type="region of interest" description="Disordered" evidence="1">
    <location>
        <begin position="14"/>
        <end position="40"/>
    </location>
</feature>
<comment type="caution">
    <text evidence="2">The sequence shown here is derived from an EMBL/GenBank/DDBJ whole genome shotgun (WGS) entry which is preliminary data.</text>
</comment>
<name>D1QUH8_9BACT</name>
<organism evidence="2 3">
    <name type="scientific">Segatella oris F0302</name>
    <dbReference type="NCBI Taxonomy" id="649760"/>
    <lineage>
        <taxon>Bacteria</taxon>
        <taxon>Pseudomonadati</taxon>
        <taxon>Bacteroidota</taxon>
        <taxon>Bacteroidia</taxon>
        <taxon>Bacteroidales</taxon>
        <taxon>Prevotellaceae</taxon>
        <taxon>Segatella</taxon>
    </lineage>
</organism>
<feature type="compositionally biased region" description="Basic and acidic residues" evidence="1">
    <location>
        <begin position="14"/>
        <end position="23"/>
    </location>
</feature>
<evidence type="ECO:0000256" key="1">
    <source>
        <dbReference type="SAM" id="MobiDB-lite"/>
    </source>
</evidence>
<protein>
    <submittedName>
        <fullName evidence="2">Uncharacterized protein</fullName>
    </submittedName>
</protein>
<dbReference type="Proteomes" id="UP000004079">
    <property type="component" value="Unassembled WGS sequence"/>
</dbReference>
<evidence type="ECO:0000313" key="3">
    <source>
        <dbReference type="Proteomes" id="UP000004079"/>
    </source>
</evidence>
<evidence type="ECO:0000313" key="2">
    <source>
        <dbReference type="EMBL" id="EFB31102.1"/>
    </source>
</evidence>
<feature type="compositionally biased region" description="Polar residues" evidence="1">
    <location>
        <begin position="24"/>
        <end position="33"/>
    </location>
</feature>
<reference evidence="2 3" key="1">
    <citation type="submission" date="2009-11" db="EMBL/GenBank/DDBJ databases">
        <authorList>
            <person name="Weinstock G."/>
            <person name="Sodergren E."/>
            <person name="Clifton S."/>
            <person name="Fulton L."/>
            <person name="Fulton B."/>
            <person name="Courtney L."/>
            <person name="Fronick C."/>
            <person name="Harrison M."/>
            <person name="Strong C."/>
            <person name="Farmer C."/>
            <person name="Delahaunty K."/>
            <person name="Markovic C."/>
            <person name="Hall O."/>
            <person name="Minx P."/>
            <person name="Tomlinson C."/>
            <person name="Mitreva M."/>
            <person name="Nelson J."/>
            <person name="Hou S."/>
            <person name="Wollam A."/>
            <person name="Pepin K.H."/>
            <person name="Johnson M."/>
            <person name="Bhonagiri V."/>
            <person name="Nash W.E."/>
            <person name="Warren W."/>
            <person name="Chinwalla A."/>
            <person name="Mardis E.R."/>
            <person name="Wilson R.K."/>
        </authorList>
    </citation>
    <scope>NUCLEOTIDE SEQUENCE [LARGE SCALE GENOMIC DNA]</scope>
    <source>
        <strain evidence="2 3">F0302</strain>
    </source>
</reference>
<dbReference type="EMBL" id="ACUZ02000046">
    <property type="protein sequence ID" value="EFB31102.1"/>
    <property type="molecule type" value="Genomic_DNA"/>
</dbReference>